<proteinExistence type="predicted"/>
<evidence type="ECO:0000256" key="4">
    <source>
        <dbReference type="PROSITE-ProRule" id="PRU10141"/>
    </source>
</evidence>
<dbReference type="PROSITE" id="PS50005">
    <property type="entry name" value="TPR"/>
    <property type="match status" value="2"/>
</dbReference>
<dbReference type="InterPro" id="IPR011009">
    <property type="entry name" value="Kinase-like_dom_sf"/>
</dbReference>
<evidence type="ECO:0000256" key="2">
    <source>
        <dbReference type="ARBA" id="ARBA00022840"/>
    </source>
</evidence>
<dbReference type="EMBL" id="KN823228">
    <property type="protein sequence ID" value="KIO19309.1"/>
    <property type="molecule type" value="Genomic_DNA"/>
</dbReference>
<dbReference type="Pfam" id="PF00069">
    <property type="entry name" value="Pkinase"/>
    <property type="match status" value="1"/>
</dbReference>
<dbReference type="HOGENOM" id="CLU_000288_7_37_1"/>
<dbReference type="GO" id="GO:0004672">
    <property type="term" value="F:protein kinase activity"/>
    <property type="evidence" value="ECO:0007669"/>
    <property type="project" value="InterPro"/>
</dbReference>
<evidence type="ECO:0000259" key="5">
    <source>
        <dbReference type="PROSITE" id="PS50011"/>
    </source>
</evidence>
<evidence type="ECO:0000313" key="6">
    <source>
        <dbReference type="EMBL" id="KIO19309.1"/>
    </source>
</evidence>
<feature type="repeat" description="TPR" evidence="3">
    <location>
        <begin position="588"/>
        <end position="621"/>
    </location>
</feature>
<keyword evidence="1 4" id="KW-0547">Nucleotide-binding</keyword>
<dbReference type="SMART" id="SM00028">
    <property type="entry name" value="TPR"/>
    <property type="match status" value="8"/>
</dbReference>
<gene>
    <name evidence="6" type="ORF">M407DRAFT_31026</name>
</gene>
<keyword evidence="3" id="KW-0802">TPR repeat</keyword>
<protein>
    <recommendedName>
        <fullName evidence="5">Protein kinase domain-containing protein</fullName>
    </recommendedName>
</protein>
<dbReference type="SUPFAM" id="SSF48452">
    <property type="entry name" value="TPR-like"/>
    <property type="match status" value="3"/>
</dbReference>
<evidence type="ECO:0000256" key="3">
    <source>
        <dbReference type="PROSITE-ProRule" id="PRU00339"/>
    </source>
</evidence>
<evidence type="ECO:0000256" key="1">
    <source>
        <dbReference type="ARBA" id="ARBA00022741"/>
    </source>
</evidence>
<dbReference type="Gene3D" id="1.10.510.10">
    <property type="entry name" value="Transferase(Phosphotransferase) domain 1"/>
    <property type="match status" value="1"/>
</dbReference>
<feature type="repeat" description="TPR" evidence="3">
    <location>
        <begin position="468"/>
        <end position="501"/>
    </location>
</feature>
<sequence length="806" mass="88745">MSNSPGDGDCSTSNDLIEKSPEKGLGAVYSNQLRQANMSQVSDGIRPSARDVLAALSARRIDIGEIEFIGDGLLGKGGMGDVVAATIILEEGSSFESKRTVAVKKLHLGGSGDEEKFLPGFVNELRVVDGLSHPNIIKILGFVEDIKKGIAWLVLPWEANGNVREFLLSGKWELPERVSLIQDVASGLEHLHTRQPPICHGDLKSLNILVKSDHRAVITDFGSARVLRNAPDLGSNTLTDQVASTNHDSSMLNRSTEVALSISDAELTLTGPSWSLRWAAPEVLNDEQPDLASDIWALGWIAWEVVTDNYPFPETKNQNMVTIKVMKGQLPSVYKDDQLSQVHQLCDVMVRCWKAEPKARPSAADCRRALQWIPFIVPRTTQDKVRSAALLMQIGEMNRLQDRYEEASRTLEEGFTIAQSTGDKRTIAGIVLRLGEVHRAQSRTAEAEASYRKALGLYTSIGDDWGRATALLTLGDIHRVRSKYADAVESYTQALEIYGNLGDEWGQATGLLALGDIYRVQSIFAKAVEHYTQALGIHARIGNGSGQANALLGLADIYRVRMAYAEAGDSYTQALEIFTSIGNELGRANVLRGLGDIHQARSQFTQAEDSYKQALNIYTRVGGTMGRGNALTQLGDIHQVRSEHVEAEESYKQALEVFRTIEDNLGQAHVFFGLGNIHEARFKHCDAEDSYTQALAIYTRLGNDVGRANSFLKLSEIRLRQARYAESKALIQDAAQISERLNHIWGKNYSKRLLATVLEAENRLAETQLLTRTLPDMTDEESATASSPLPPSVPCPKLLLLSYMTH</sequence>
<feature type="binding site" evidence="4">
    <location>
        <position position="105"/>
    </location>
    <ligand>
        <name>ATP</name>
        <dbReference type="ChEBI" id="CHEBI:30616"/>
    </ligand>
</feature>
<keyword evidence="2 4" id="KW-0067">ATP-binding</keyword>
<dbReference type="PROSITE" id="PS00107">
    <property type="entry name" value="PROTEIN_KINASE_ATP"/>
    <property type="match status" value="1"/>
</dbReference>
<evidence type="ECO:0000313" key="7">
    <source>
        <dbReference type="Proteomes" id="UP000054248"/>
    </source>
</evidence>
<dbReference type="SUPFAM" id="SSF56112">
    <property type="entry name" value="Protein kinase-like (PK-like)"/>
    <property type="match status" value="1"/>
</dbReference>
<organism evidence="6 7">
    <name type="scientific">Tulasnella calospora MUT 4182</name>
    <dbReference type="NCBI Taxonomy" id="1051891"/>
    <lineage>
        <taxon>Eukaryota</taxon>
        <taxon>Fungi</taxon>
        <taxon>Dikarya</taxon>
        <taxon>Basidiomycota</taxon>
        <taxon>Agaricomycotina</taxon>
        <taxon>Agaricomycetes</taxon>
        <taxon>Cantharellales</taxon>
        <taxon>Tulasnellaceae</taxon>
        <taxon>Tulasnella</taxon>
    </lineage>
</organism>
<dbReference type="GO" id="GO:0005524">
    <property type="term" value="F:ATP binding"/>
    <property type="evidence" value="ECO:0007669"/>
    <property type="project" value="UniProtKB-UniRule"/>
</dbReference>
<dbReference type="PROSITE" id="PS50011">
    <property type="entry name" value="PROTEIN_KINASE_DOM"/>
    <property type="match status" value="1"/>
</dbReference>
<dbReference type="PANTHER" id="PTHR10098:SF106">
    <property type="entry name" value="TETRATRICOPEPTIDE REPEAT PROTEIN 28-LIKE PROTEIN"/>
    <property type="match status" value="1"/>
</dbReference>
<dbReference type="InterPro" id="IPR008271">
    <property type="entry name" value="Ser/Thr_kinase_AS"/>
</dbReference>
<reference evidence="6 7" key="1">
    <citation type="submission" date="2014-04" db="EMBL/GenBank/DDBJ databases">
        <authorList>
            <consortium name="DOE Joint Genome Institute"/>
            <person name="Kuo A."/>
            <person name="Girlanda M."/>
            <person name="Perotto S."/>
            <person name="Kohler A."/>
            <person name="Nagy L.G."/>
            <person name="Floudas D."/>
            <person name="Copeland A."/>
            <person name="Barry K.W."/>
            <person name="Cichocki N."/>
            <person name="Veneault-Fourrey C."/>
            <person name="LaButti K."/>
            <person name="Lindquist E.A."/>
            <person name="Lipzen A."/>
            <person name="Lundell T."/>
            <person name="Morin E."/>
            <person name="Murat C."/>
            <person name="Sun H."/>
            <person name="Tunlid A."/>
            <person name="Henrissat B."/>
            <person name="Grigoriev I.V."/>
            <person name="Hibbett D.S."/>
            <person name="Martin F."/>
            <person name="Nordberg H.P."/>
            <person name="Cantor M.N."/>
            <person name="Hua S.X."/>
        </authorList>
    </citation>
    <scope>NUCLEOTIDE SEQUENCE [LARGE SCALE GENOMIC DNA]</scope>
    <source>
        <strain evidence="6 7">MUT 4182</strain>
    </source>
</reference>
<dbReference type="Proteomes" id="UP000054248">
    <property type="component" value="Unassembled WGS sequence"/>
</dbReference>
<name>A0A0C3Q763_9AGAM</name>
<dbReference type="AlphaFoldDB" id="A0A0C3Q763"/>
<accession>A0A0C3Q763</accession>
<feature type="domain" description="Protein kinase" evidence="5">
    <location>
        <begin position="68"/>
        <end position="376"/>
    </location>
</feature>
<dbReference type="OrthoDB" id="431454at2759"/>
<dbReference type="STRING" id="1051891.A0A0C3Q763"/>
<dbReference type="InterPro" id="IPR011990">
    <property type="entry name" value="TPR-like_helical_dom_sf"/>
</dbReference>
<dbReference type="Pfam" id="PF13424">
    <property type="entry name" value="TPR_12"/>
    <property type="match status" value="3"/>
</dbReference>
<dbReference type="InterPro" id="IPR000719">
    <property type="entry name" value="Prot_kinase_dom"/>
</dbReference>
<dbReference type="InterPro" id="IPR017441">
    <property type="entry name" value="Protein_kinase_ATP_BS"/>
</dbReference>
<keyword evidence="7" id="KW-1185">Reference proteome</keyword>
<dbReference type="InterPro" id="IPR019734">
    <property type="entry name" value="TPR_rpt"/>
</dbReference>
<dbReference type="PANTHER" id="PTHR10098">
    <property type="entry name" value="RAPSYN-RELATED"/>
    <property type="match status" value="1"/>
</dbReference>
<reference evidence="7" key="2">
    <citation type="submission" date="2015-01" db="EMBL/GenBank/DDBJ databases">
        <title>Evolutionary Origins and Diversification of the Mycorrhizal Mutualists.</title>
        <authorList>
            <consortium name="DOE Joint Genome Institute"/>
            <consortium name="Mycorrhizal Genomics Consortium"/>
            <person name="Kohler A."/>
            <person name="Kuo A."/>
            <person name="Nagy L.G."/>
            <person name="Floudas D."/>
            <person name="Copeland A."/>
            <person name="Barry K.W."/>
            <person name="Cichocki N."/>
            <person name="Veneault-Fourrey C."/>
            <person name="LaButti K."/>
            <person name="Lindquist E.A."/>
            <person name="Lipzen A."/>
            <person name="Lundell T."/>
            <person name="Morin E."/>
            <person name="Murat C."/>
            <person name="Riley R."/>
            <person name="Ohm R."/>
            <person name="Sun H."/>
            <person name="Tunlid A."/>
            <person name="Henrissat B."/>
            <person name="Grigoriev I.V."/>
            <person name="Hibbett D.S."/>
            <person name="Martin F."/>
        </authorList>
    </citation>
    <scope>NUCLEOTIDE SEQUENCE [LARGE SCALE GENOMIC DNA]</scope>
    <source>
        <strain evidence="7">MUT 4182</strain>
    </source>
</reference>
<dbReference type="SMART" id="SM00220">
    <property type="entry name" value="S_TKc"/>
    <property type="match status" value="1"/>
</dbReference>
<dbReference type="PROSITE" id="PS00108">
    <property type="entry name" value="PROTEIN_KINASE_ST"/>
    <property type="match status" value="1"/>
</dbReference>
<dbReference type="Gene3D" id="1.25.40.10">
    <property type="entry name" value="Tetratricopeptide repeat domain"/>
    <property type="match status" value="2"/>
</dbReference>